<dbReference type="EMBL" id="SDMP01000011">
    <property type="protein sequence ID" value="RYR29318.1"/>
    <property type="molecule type" value="Genomic_DNA"/>
</dbReference>
<name>A0A445AS98_ARAHY</name>
<dbReference type="InterPro" id="IPR009027">
    <property type="entry name" value="Ribosomal_bL9/RNase_H1_N"/>
</dbReference>
<evidence type="ECO:0000313" key="4">
    <source>
        <dbReference type="Proteomes" id="UP000289738"/>
    </source>
</evidence>
<reference evidence="3 4" key="1">
    <citation type="submission" date="2019-01" db="EMBL/GenBank/DDBJ databases">
        <title>Sequencing of cultivated peanut Arachis hypogaea provides insights into genome evolution and oil improvement.</title>
        <authorList>
            <person name="Chen X."/>
        </authorList>
    </citation>
    <scope>NUCLEOTIDE SEQUENCE [LARGE SCALE GENOMIC DNA]</scope>
    <source>
        <strain evidence="4">cv. Fuhuasheng</strain>
        <tissue evidence="3">Leaves</tissue>
    </source>
</reference>
<dbReference type="AlphaFoldDB" id="A0A445AS98"/>
<organism evidence="3 4">
    <name type="scientific">Arachis hypogaea</name>
    <name type="common">Peanut</name>
    <dbReference type="NCBI Taxonomy" id="3818"/>
    <lineage>
        <taxon>Eukaryota</taxon>
        <taxon>Viridiplantae</taxon>
        <taxon>Streptophyta</taxon>
        <taxon>Embryophyta</taxon>
        <taxon>Tracheophyta</taxon>
        <taxon>Spermatophyta</taxon>
        <taxon>Magnoliopsida</taxon>
        <taxon>eudicotyledons</taxon>
        <taxon>Gunneridae</taxon>
        <taxon>Pentapetalae</taxon>
        <taxon>rosids</taxon>
        <taxon>fabids</taxon>
        <taxon>Fabales</taxon>
        <taxon>Fabaceae</taxon>
        <taxon>Papilionoideae</taxon>
        <taxon>50 kb inversion clade</taxon>
        <taxon>dalbergioids sensu lato</taxon>
        <taxon>Dalbergieae</taxon>
        <taxon>Pterocarpus clade</taxon>
        <taxon>Arachis</taxon>
    </lineage>
</organism>
<dbReference type="InterPro" id="IPR011320">
    <property type="entry name" value="RNase_H1_N"/>
</dbReference>
<keyword evidence="1" id="KW-0812">Transmembrane</keyword>
<gene>
    <name evidence="3" type="ORF">Ahy_B01g053687</name>
</gene>
<feature type="transmembrane region" description="Helical" evidence="1">
    <location>
        <begin position="170"/>
        <end position="186"/>
    </location>
</feature>
<evidence type="ECO:0000313" key="3">
    <source>
        <dbReference type="EMBL" id="RYR29318.1"/>
    </source>
</evidence>
<proteinExistence type="predicted"/>
<accession>A0A445AS98</accession>
<dbReference type="SUPFAM" id="SSF55658">
    <property type="entry name" value="L9 N-domain-like"/>
    <property type="match status" value="1"/>
</dbReference>
<evidence type="ECO:0000256" key="1">
    <source>
        <dbReference type="SAM" id="Phobius"/>
    </source>
</evidence>
<protein>
    <recommendedName>
        <fullName evidence="2">Ribonuclease H1 N-terminal domain-containing protein</fullName>
    </recommendedName>
</protein>
<keyword evidence="1" id="KW-0472">Membrane</keyword>
<dbReference type="Gene3D" id="3.40.970.10">
    <property type="entry name" value="Ribonuclease H1, N-terminal domain"/>
    <property type="match status" value="1"/>
</dbReference>
<keyword evidence="4" id="KW-1185">Reference proteome</keyword>
<evidence type="ECO:0000259" key="2">
    <source>
        <dbReference type="Pfam" id="PF01693"/>
    </source>
</evidence>
<sequence length="187" mass="21339">MSTEAGCFPVYVVRRGRVPGVYRTWKECNQQVNGYRNCEYRGFQDLDEGLAWLRSAATPSTRQPAHAVQPNDRGLDLVAHGPLCYEKRFACQEVSFTMVEKILFATGYTVSDYNYRILGCVTEQLKTKILGDKLKCLEKYWTNRLHVIVFVYLVLVLISSFVLSRWKTCILLVVTEYCAGVLVGLYG</sequence>
<feature type="domain" description="Ribonuclease H1 N-terminal" evidence="2">
    <location>
        <begin position="10"/>
        <end position="50"/>
    </location>
</feature>
<comment type="caution">
    <text evidence="3">The sequence shown here is derived from an EMBL/GenBank/DDBJ whole genome shotgun (WGS) entry which is preliminary data.</text>
</comment>
<dbReference type="Proteomes" id="UP000289738">
    <property type="component" value="Chromosome B01"/>
</dbReference>
<feature type="transmembrane region" description="Helical" evidence="1">
    <location>
        <begin position="145"/>
        <end position="163"/>
    </location>
</feature>
<dbReference type="InterPro" id="IPR037056">
    <property type="entry name" value="RNase_H1_N_sf"/>
</dbReference>
<keyword evidence="1" id="KW-1133">Transmembrane helix</keyword>
<dbReference type="Pfam" id="PF01693">
    <property type="entry name" value="Cauli_VI"/>
    <property type="match status" value="1"/>
</dbReference>